<dbReference type="EMBL" id="JAINWA010000003">
    <property type="protein sequence ID" value="MCD1656063.1"/>
    <property type="molecule type" value="Genomic_DNA"/>
</dbReference>
<organism evidence="2 3">
    <name type="scientific">Teretinema zuelzerae</name>
    <dbReference type="NCBI Taxonomy" id="156"/>
    <lineage>
        <taxon>Bacteria</taxon>
        <taxon>Pseudomonadati</taxon>
        <taxon>Spirochaetota</taxon>
        <taxon>Spirochaetia</taxon>
        <taxon>Spirochaetales</taxon>
        <taxon>Treponemataceae</taxon>
        <taxon>Teretinema</taxon>
    </lineage>
</organism>
<proteinExistence type="predicted"/>
<name>A0AAE3EM96_9SPIR</name>
<evidence type="ECO:0000313" key="2">
    <source>
        <dbReference type="EMBL" id="MCD1656063.1"/>
    </source>
</evidence>
<evidence type="ECO:0000313" key="3">
    <source>
        <dbReference type="Proteomes" id="UP001198163"/>
    </source>
</evidence>
<dbReference type="SMART" id="SM00901">
    <property type="entry name" value="FRG"/>
    <property type="match status" value="1"/>
</dbReference>
<sequence length="369" mass="43753">MYNLFIASFKEAWDKKYFEFDKSRFLEFTRENIASQFLNNHNELKNIPCLFGFEQYKSKFRIGHLTSIKQRDQKILIEYAFDDEIEPLDVKIIESNATLFDIRDWEINRTHWAVKDENLFERLHQVNLIDLNTLFKKQYEFSNTEIPNTSNDDKISVMSLNGFIKKIFEINKDASRTIFYRGHSKRDGYRLTPSLFRKDINGNYKYLQNESLIYREMLIANPSEFIDYSSTIDVLIKMQHYSLPTRLLDITSNPLIALYFACKSNSDTEGEVIIFHVKTDEIKYFDSDTVSCLSNLARLPKKDQDNIDLNSKVFNNQSSIKRLIHFIKEEKPFFEPKIVPKDIQKLCVLKENITIVEFFLNQELFSYLV</sequence>
<gene>
    <name evidence="2" type="ORF">K7J14_15290</name>
</gene>
<protein>
    <submittedName>
        <fullName evidence="2">FRG domain-containing protein</fullName>
    </submittedName>
</protein>
<dbReference type="RefSeq" id="WP_230758416.1">
    <property type="nucleotide sequence ID" value="NZ_JAINWA010000003.1"/>
</dbReference>
<dbReference type="Pfam" id="PF08867">
    <property type="entry name" value="FRG"/>
    <property type="match status" value="1"/>
</dbReference>
<accession>A0AAE3EM96</accession>
<comment type="caution">
    <text evidence="2">The sequence shown here is derived from an EMBL/GenBank/DDBJ whole genome shotgun (WGS) entry which is preliminary data.</text>
</comment>
<feature type="domain" description="FRG" evidence="1">
    <location>
        <begin position="174"/>
        <end position="274"/>
    </location>
</feature>
<evidence type="ECO:0000259" key="1">
    <source>
        <dbReference type="SMART" id="SM00901"/>
    </source>
</evidence>
<keyword evidence="3" id="KW-1185">Reference proteome</keyword>
<dbReference type="InterPro" id="IPR014966">
    <property type="entry name" value="FRG-dom"/>
</dbReference>
<reference evidence="2" key="1">
    <citation type="submission" date="2021-08" db="EMBL/GenBank/DDBJ databases">
        <title>Comparative analyses of Brucepasteria parasyntrophica and Teretinema zuelzerae.</title>
        <authorList>
            <person name="Song Y."/>
            <person name="Brune A."/>
        </authorList>
    </citation>
    <scope>NUCLEOTIDE SEQUENCE</scope>
    <source>
        <strain evidence="2">DSM 1903</strain>
    </source>
</reference>
<dbReference type="Proteomes" id="UP001198163">
    <property type="component" value="Unassembled WGS sequence"/>
</dbReference>
<dbReference type="AlphaFoldDB" id="A0AAE3EM96"/>